<dbReference type="InterPro" id="IPR014186">
    <property type="entry name" value="S-formylglutathione_hydrol"/>
</dbReference>
<dbReference type="GO" id="GO:0018738">
    <property type="term" value="F:S-formylglutathione hydrolase activity"/>
    <property type="evidence" value="ECO:0007669"/>
    <property type="project" value="UniProtKB-EC"/>
</dbReference>
<dbReference type="PANTHER" id="PTHR10061:SF0">
    <property type="entry name" value="S-FORMYLGLUTATHIONE HYDROLASE"/>
    <property type="match status" value="1"/>
</dbReference>
<reference evidence="5" key="1">
    <citation type="submission" date="2018-06" db="EMBL/GenBank/DDBJ databases">
        <authorList>
            <person name="Zhirakovskaya E."/>
        </authorList>
    </citation>
    <scope>NUCLEOTIDE SEQUENCE</scope>
</reference>
<sequence>MKLKSKNKLHGGELSFYQHQSKVNNCPMSFAVYLPPQAQTQTVPALYFLSGLTCTEENFMLKSGAQKYAAEHGIALVTMDTSPRNLGIEGEDDSYDFGSGAGFYLNATVEPWAKNFNMYDYVTKELPELIEQNFAVQADKRSIFGHSMGGHGALTIALKNPDKYRSVSAFSPIVTPTRNPWGIKAFNSYLGKDRSQWRQYDTVELIKLSHHEHKMPLFIDQGTDDEFLNDYLQPEKLQAACKANYHPLTLRMQAGYDHSYYFISSFIEDHIVYHAKILHK</sequence>
<dbReference type="SUPFAM" id="SSF53474">
    <property type="entry name" value="alpha/beta-Hydrolases"/>
    <property type="match status" value="1"/>
</dbReference>
<dbReference type="FunFam" id="3.40.50.1820:FF:000002">
    <property type="entry name" value="S-formylglutathione hydrolase"/>
    <property type="match status" value="1"/>
</dbReference>
<dbReference type="GO" id="GO:0052689">
    <property type="term" value="F:carboxylic ester hydrolase activity"/>
    <property type="evidence" value="ECO:0007669"/>
    <property type="project" value="UniProtKB-KW"/>
</dbReference>
<protein>
    <recommendedName>
        <fullName evidence="2">S-formylglutathione hydrolase</fullName>
        <ecNumber evidence="2">3.1.2.12</ecNumber>
    </recommendedName>
</protein>
<dbReference type="AlphaFoldDB" id="A0A3B0W7X4"/>
<dbReference type="EC" id="3.1.2.12" evidence="2"/>
<name>A0A3B0W7X4_9ZZZZ</name>
<accession>A0A3B0W7X4</accession>
<evidence type="ECO:0000256" key="4">
    <source>
        <dbReference type="ARBA" id="ARBA00022801"/>
    </source>
</evidence>
<keyword evidence="4 5" id="KW-0378">Hydrolase</keyword>
<evidence type="ECO:0000256" key="2">
    <source>
        <dbReference type="ARBA" id="ARBA00012479"/>
    </source>
</evidence>
<organism evidence="5">
    <name type="scientific">hydrothermal vent metagenome</name>
    <dbReference type="NCBI Taxonomy" id="652676"/>
    <lineage>
        <taxon>unclassified sequences</taxon>
        <taxon>metagenomes</taxon>
        <taxon>ecological metagenomes</taxon>
    </lineage>
</organism>
<evidence type="ECO:0000256" key="1">
    <source>
        <dbReference type="ARBA" id="ARBA00005622"/>
    </source>
</evidence>
<dbReference type="EMBL" id="UOFA01000304">
    <property type="protein sequence ID" value="VAW46787.1"/>
    <property type="molecule type" value="Genomic_DNA"/>
</dbReference>
<dbReference type="GO" id="GO:0005829">
    <property type="term" value="C:cytosol"/>
    <property type="evidence" value="ECO:0007669"/>
    <property type="project" value="TreeGrafter"/>
</dbReference>
<dbReference type="PANTHER" id="PTHR10061">
    <property type="entry name" value="S-FORMYLGLUTATHIONE HYDROLASE"/>
    <property type="match status" value="1"/>
</dbReference>
<dbReference type="Pfam" id="PF00756">
    <property type="entry name" value="Esterase"/>
    <property type="match status" value="1"/>
</dbReference>
<dbReference type="Gene3D" id="3.40.50.1820">
    <property type="entry name" value="alpha/beta hydrolase"/>
    <property type="match status" value="1"/>
</dbReference>
<gene>
    <name evidence="5" type="ORF">MNBD_GAMMA02-1484</name>
</gene>
<keyword evidence="3" id="KW-0719">Serine esterase</keyword>
<evidence type="ECO:0000313" key="5">
    <source>
        <dbReference type="EMBL" id="VAW46787.1"/>
    </source>
</evidence>
<proteinExistence type="inferred from homology"/>
<evidence type="ECO:0000256" key="3">
    <source>
        <dbReference type="ARBA" id="ARBA00022487"/>
    </source>
</evidence>
<comment type="similarity">
    <text evidence="1">Belongs to the esterase D family.</text>
</comment>
<dbReference type="GO" id="GO:0046294">
    <property type="term" value="P:formaldehyde catabolic process"/>
    <property type="evidence" value="ECO:0007669"/>
    <property type="project" value="InterPro"/>
</dbReference>
<dbReference type="NCBIfam" id="TIGR02821">
    <property type="entry name" value="fghA_ester_D"/>
    <property type="match status" value="1"/>
</dbReference>
<dbReference type="InterPro" id="IPR029058">
    <property type="entry name" value="AB_hydrolase_fold"/>
</dbReference>
<dbReference type="InterPro" id="IPR000801">
    <property type="entry name" value="Esterase-like"/>
</dbReference>